<sequence>GHGAARRAWGAPAPAVYSFRGQA</sequence>
<protein>
    <submittedName>
        <fullName evidence="1">Uncharacterized protein</fullName>
    </submittedName>
</protein>
<dbReference type="AlphaFoldDB" id="A0A6J4V2U8"/>
<feature type="non-terminal residue" evidence="1">
    <location>
        <position position="23"/>
    </location>
</feature>
<accession>A0A6J4V2U8</accession>
<gene>
    <name evidence="1" type="ORF">AVDCRST_MAG18-1514</name>
</gene>
<evidence type="ECO:0000313" key="1">
    <source>
        <dbReference type="EMBL" id="CAA9566430.1"/>
    </source>
</evidence>
<dbReference type="EMBL" id="CADCWN010000117">
    <property type="protein sequence ID" value="CAA9566430.1"/>
    <property type="molecule type" value="Genomic_DNA"/>
</dbReference>
<feature type="non-terminal residue" evidence="1">
    <location>
        <position position="1"/>
    </location>
</feature>
<reference evidence="1" key="1">
    <citation type="submission" date="2020-02" db="EMBL/GenBank/DDBJ databases">
        <authorList>
            <person name="Meier V. D."/>
        </authorList>
    </citation>
    <scope>NUCLEOTIDE SEQUENCE</scope>
    <source>
        <strain evidence="1">AVDCRST_MAG18</strain>
    </source>
</reference>
<organism evidence="1">
    <name type="scientific">uncultured Thermomicrobiales bacterium</name>
    <dbReference type="NCBI Taxonomy" id="1645740"/>
    <lineage>
        <taxon>Bacteria</taxon>
        <taxon>Pseudomonadati</taxon>
        <taxon>Thermomicrobiota</taxon>
        <taxon>Thermomicrobia</taxon>
        <taxon>Thermomicrobiales</taxon>
        <taxon>environmental samples</taxon>
    </lineage>
</organism>
<name>A0A6J4V2U8_9BACT</name>
<proteinExistence type="predicted"/>